<dbReference type="Pfam" id="PF17932">
    <property type="entry name" value="TetR_C_24"/>
    <property type="match status" value="1"/>
</dbReference>
<dbReference type="InterPro" id="IPR036271">
    <property type="entry name" value="Tet_transcr_reg_TetR-rel_C_sf"/>
</dbReference>
<dbReference type="PRINTS" id="PR00455">
    <property type="entry name" value="HTHTETR"/>
</dbReference>
<dbReference type="InterPro" id="IPR001647">
    <property type="entry name" value="HTH_TetR"/>
</dbReference>
<dbReference type="GO" id="GO:0000976">
    <property type="term" value="F:transcription cis-regulatory region binding"/>
    <property type="evidence" value="ECO:0007669"/>
    <property type="project" value="TreeGrafter"/>
</dbReference>
<dbReference type="EMBL" id="CP029159">
    <property type="protein sequence ID" value="QKM71341.1"/>
    <property type="molecule type" value="Genomic_DNA"/>
</dbReference>
<dbReference type="SUPFAM" id="SSF48498">
    <property type="entry name" value="Tetracyclin repressor-like, C-terminal domain"/>
    <property type="match status" value="1"/>
</dbReference>
<dbReference type="Gene3D" id="1.10.357.10">
    <property type="entry name" value="Tetracycline Repressor, domain 2"/>
    <property type="match status" value="2"/>
</dbReference>
<evidence type="ECO:0000313" key="4">
    <source>
        <dbReference type="Proteomes" id="UP000005940"/>
    </source>
</evidence>
<dbReference type="Proteomes" id="UP000005940">
    <property type="component" value="Chromosome"/>
</dbReference>
<dbReference type="Pfam" id="PF00440">
    <property type="entry name" value="TetR_N"/>
    <property type="match status" value="2"/>
</dbReference>
<feature type="domain" description="HTH tetR-type" evidence="2">
    <location>
        <begin position="239"/>
        <end position="299"/>
    </location>
</feature>
<organism evidence="3 4">
    <name type="scientific">Streptomyces tsukubensis (strain DSM 42081 / NBRC 108919 / NRRL 18488 / 9993)</name>
    <dbReference type="NCBI Taxonomy" id="1114943"/>
    <lineage>
        <taxon>Bacteria</taxon>
        <taxon>Bacillati</taxon>
        <taxon>Actinomycetota</taxon>
        <taxon>Actinomycetes</taxon>
        <taxon>Kitasatosporales</taxon>
        <taxon>Streptomycetaceae</taxon>
        <taxon>Streptomyces</taxon>
    </lineage>
</organism>
<dbReference type="PROSITE" id="PS50977">
    <property type="entry name" value="HTH_TETR_2"/>
    <property type="match status" value="2"/>
</dbReference>
<keyword evidence="4" id="KW-1185">Reference proteome</keyword>
<dbReference type="AlphaFoldDB" id="I2NAA0"/>
<dbReference type="InterPro" id="IPR023772">
    <property type="entry name" value="DNA-bd_HTH_TetR-type_CS"/>
</dbReference>
<sequence length="421" mass="45291">MNDAADRTGPRTSPATAEPGGGRSAVRAGSTRRAVTRRPPDRKERIVTAAAELFRDRGYHNVSVADVAGAVGITAPALYRHFRGKPDLLAQVVDRTVGTVTAATSDATDLDAYLAAAAAHSIERRGAAVIWQREARHLPEEHRERSRQELSAAAGRLGELIGTERPELTAEDRTLLAWAVLSVAGSISWHRTSLPRRRFEEVLRRLASAAVRCELGTADAAAEGGGATAGPGAYAALAVSRREEILGAAIRLFDERGFQSVSTDDIGEAAGASGPSIYKHFPTKTDLLIAGVVRGGEQRRAGTERALRTPGTPEETLVRLLRSYVDFALGHGHLIGLILGELDQLPEKERRSSRQAQREYLALWGRLYEETRPGTDPAEARIVVSAVLTVVDNTVRTGRLGARPDLGDRLVELGTALLRSH</sequence>
<keyword evidence="1" id="KW-0238">DNA-binding</keyword>
<dbReference type="PANTHER" id="PTHR30055">
    <property type="entry name" value="HTH-TYPE TRANSCRIPTIONAL REGULATOR RUTR"/>
    <property type="match status" value="1"/>
</dbReference>
<proteinExistence type="predicted"/>
<protein>
    <submittedName>
        <fullName evidence="3">TetR family transcriptional regulator</fullName>
    </submittedName>
</protein>
<dbReference type="InterPro" id="IPR041490">
    <property type="entry name" value="KstR2_TetR_C"/>
</dbReference>
<dbReference type="Gene3D" id="1.10.10.60">
    <property type="entry name" value="Homeodomain-like"/>
    <property type="match status" value="2"/>
</dbReference>
<evidence type="ECO:0000256" key="1">
    <source>
        <dbReference type="ARBA" id="ARBA00023125"/>
    </source>
</evidence>
<feature type="domain" description="HTH tetR-type" evidence="2">
    <location>
        <begin position="40"/>
        <end position="100"/>
    </location>
</feature>
<dbReference type="PROSITE" id="PS01081">
    <property type="entry name" value="HTH_TETR_1"/>
    <property type="match status" value="2"/>
</dbReference>
<dbReference type="InterPro" id="IPR050109">
    <property type="entry name" value="HTH-type_TetR-like_transc_reg"/>
</dbReference>
<dbReference type="SUPFAM" id="SSF46689">
    <property type="entry name" value="Homeodomain-like"/>
    <property type="match status" value="2"/>
</dbReference>
<name>I2NAA0_STRT9</name>
<dbReference type="RefSeq" id="WP_006345194.1">
    <property type="nucleotide sequence ID" value="NZ_CP029159.1"/>
</dbReference>
<dbReference type="InterPro" id="IPR009057">
    <property type="entry name" value="Homeodomain-like_sf"/>
</dbReference>
<accession>I2NAA0</accession>
<evidence type="ECO:0000259" key="2">
    <source>
        <dbReference type="PROSITE" id="PS50977"/>
    </source>
</evidence>
<dbReference type="PANTHER" id="PTHR30055:SF237">
    <property type="entry name" value="TRANSCRIPTIONAL REPRESSOR MCE3R"/>
    <property type="match status" value="1"/>
</dbReference>
<reference evidence="3 4" key="1">
    <citation type="journal article" date="2012" name="J. Bacteriol.">
        <title>Draft genome of Streptomyces tsukubaensis NRRL 18488, the producer of the clinically important immunosuppressant tacrolimus (FK506).</title>
        <authorList>
            <person name="Barreiro C."/>
            <person name="Prieto C."/>
            <person name="Sola-Landa A."/>
            <person name="Solera E."/>
            <person name="Martinez-Castro M."/>
            <person name="Perez-Redondo R."/>
            <person name="Garcia-Estrada C."/>
            <person name="Aparicio J.F."/>
            <person name="Fernandez-Martinez L.T."/>
            <person name="Santos-Aberturas J."/>
            <person name="Salehi-Najafabadi Z."/>
            <person name="Rodriguez-Garcia A."/>
            <person name="Tauch A."/>
            <person name="Martin J.F."/>
        </authorList>
    </citation>
    <scope>NUCLEOTIDE SEQUENCE [LARGE SCALE GENOMIC DNA]</scope>
    <source>
        <strain evidence="4">DSM 42081 / NBRC 108919 / NRRL 18488 / 9993</strain>
    </source>
</reference>
<dbReference type="GO" id="GO:0003700">
    <property type="term" value="F:DNA-binding transcription factor activity"/>
    <property type="evidence" value="ECO:0007669"/>
    <property type="project" value="TreeGrafter"/>
</dbReference>
<gene>
    <name evidence="3" type="ORF">STSU_003195</name>
</gene>
<evidence type="ECO:0000313" key="3">
    <source>
        <dbReference type="EMBL" id="QKM71341.1"/>
    </source>
</evidence>